<sequence length="101" mass="11290">MAKGFFPKQHWVEVLAHLDSDSTEPVEIELNQYGVIVDHTMVSFITDTDKDILLEVERAGLLKSDFAGLVVLEYRAPDCLRISDETAGQSVDVRVLALKDD</sequence>
<dbReference type="EMBL" id="SMFU01000008">
    <property type="protein sequence ID" value="TCK06967.1"/>
    <property type="molecule type" value="Genomic_DNA"/>
</dbReference>
<accession>A0A4R1GF40</accession>
<protein>
    <submittedName>
        <fullName evidence="1">Uncharacterized protein</fullName>
    </submittedName>
</protein>
<dbReference type="RefSeq" id="WP_132290749.1">
    <property type="nucleotide sequence ID" value="NZ_SMFU01000008.1"/>
</dbReference>
<gene>
    <name evidence="1" type="ORF">CLV83_1817</name>
</gene>
<keyword evidence="2" id="KW-1185">Reference proteome</keyword>
<comment type="caution">
    <text evidence="1">The sequence shown here is derived from an EMBL/GenBank/DDBJ whole genome shotgun (WGS) entry which is preliminary data.</text>
</comment>
<dbReference type="Proteomes" id="UP000294546">
    <property type="component" value="Unassembled WGS sequence"/>
</dbReference>
<dbReference type="AlphaFoldDB" id="A0A4R1GF40"/>
<organism evidence="1 2">
    <name type="scientific">Marinobacterium mangrovicola</name>
    <dbReference type="NCBI Taxonomy" id="1476959"/>
    <lineage>
        <taxon>Bacteria</taxon>
        <taxon>Pseudomonadati</taxon>
        <taxon>Pseudomonadota</taxon>
        <taxon>Gammaproteobacteria</taxon>
        <taxon>Oceanospirillales</taxon>
        <taxon>Oceanospirillaceae</taxon>
        <taxon>Marinobacterium</taxon>
    </lineage>
</organism>
<proteinExistence type="predicted"/>
<reference evidence="1 2" key="1">
    <citation type="submission" date="2019-03" db="EMBL/GenBank/DDBJ databases">
        <title>Genomic Encyclopedia of Archaeal and Bacterial Type Strains, Phase II (KMG-II): from individual species to whole genera.</title>
        <authorList>
            <person name="Goeker M."/>
        </authorList>
    </citation>
    <scope>NUCLEOTIDE SEQUENCE [LARGE SCALE GENOMIC DNA]</scope>
    <source>
        <strain evidence="1 2">DSM 27697</strain>
    </source>
</reference>
<name>A0A4R1GF40_9GAMM</name>
<evidence type="ECO:0000313" key="1">
    <source>
        <dbReference type="EMBL" id="TCK06967.1"/>
    </source>
</evidence>
<evidence type="ECO:0000313" key="2">
    <source>
        <dbReference type="Proteomes" id="UP000294546"/>
    </source>
</evidence>